<sequence length="291" mass="33196">MFIAQTSNHMAKLAMDKSILREYANNSNDRIVYLNNDDEFQIQLFNPETFTIGAEISINGEPLQGLLIVKPGERVWLERPMVGNNKKFKFETYTVEDSATVDNAIRNNGEIKIKFYKEYVRPTIVYQPYTSIIPDYSNPYYTTCLNSCKGAELENAYSNSVQISCDINMNANAITSTNFERSTITGSDGRSFSKVRSAHIEPEKITEPEKAVKETGRIGSGSVSEQRFNTVNTEFDTFPYKTETIKILPMSQKPFTNSDLQKKYCVNCGRKLNPKYKFCPYCGTKCDQFFE</sequence>
<accession>A0ABZ0Z432</accession>
<evidence type="ECO:0000313" key="2">
    <source>
        <dbReference type="EMBL" id="WQJ53916.1"/>
    </source>
</evidence>
<proteinExistence type="predicted"/>
<dbReference type="EMBL" id="OR769223">
    <property type="protein sequence ID" value="WQJ53916.1"/>
    <property type="molecule type" value="Genomic_DNA"/>
</dbReference>
<dbReference type="Pfam" id="PF13240">
    <property type="entry name" value="Zn_Ribbon_1"/>
    <property type="match status" value="1"/>
</dbReference>
<dbReference type="Proteomes" id="UP001358193">
    <property type="component" value="Segment"/>
</dbReference>
<organism evidence="2 3">
    <name type="scientific">phage Lak_Megaphage_Sonny</name>
    <dbReference type="NCBI Taxonomy" id="3109229"/>
    <lineage>
        <taxon>Viruses</taxon>
        <taxon>Duplodnaviria</taxon>
        <taxon>Heunggongvirae</taxon>
        <taxon>Uroviricota</taxon>
        <taxon>Caudoviricetes</taxon>
        <taxon>Caudoviricetes code 15 clade</taxon>
    </lineage>
</organism>
<protein>
    <recommendedName>
        <fullName evidence="1">Zinc-ribbon domain-containing protein</fullName>
    </recommendedName>
</protein>
<name>A0ABZ0Z432_9CAUD</name>
<evidence type="ECO:0000313" key="3">
    <source>
        <dbReference type="Proteomes" id="UP001358193"/>
    </source>
</evidence>
<feature type="domain" description="Zinc-ribbon" evidence="1">
    <location>
        <begin position="264"/>
        <end position="285"/>
    </location>
</feature>
<keyword evidence="3" id="KW-1185">Reference proteome</keyword>
<evidence type="ECO:0000259" key="1">
    <source>
        <dbReference type="Pfam" id="PF13240"/>
    </source>
</evidence>
<dbReference type="InterPro" id="IPR026870">
    <property type="entry name" value="Zinc_ribbon_dom"/>
</dbReference>
<reference evidence="2 3" key="1">
    <citation type="submission" date="2023-11" db="EMBL/GenBank/DDBJ databases">
        <authorList>
            <person name="Cook R."/>
            <person name="Crisci M."/>
            <person name="Pye H."/>
            <person name="Adriaenssens E."/>
            <person name="Santini J."/>
        </authorList>
    </citation>
    <scope>NUCLEOTIDE SEQUENCE [LARGE SCALE GENOMIC DNA]</scope>
    <source>
        <strain evidence="2">Lak_Megaphage_Sonny</strain>
    </source>
</reference>